<evidence type="ECO:0000259" key="5">
    <source>
        <dbReference type="Pfam" id="PF00755"/>
    </source>
</evidence>
<reference evidence="7" key="1">
    <citation type="submission" date="2017-04" db="EMBL/GenBank/DDBJ databases">
        <authorList>
            <person name="Varghese N."/>
            <person name="Submissions S."/>
        </authorList>
    </citation>
    <scope>NUCLEOTIDE SEQUENCE [LARGE SCALE GENOMIC DNA]</scope>
    <source>
        <strain evidence="7">USBA 82</strain>
    </source>
</reference>
<feature type="domain" description="Choline/carnitine acyltransferase" evidence="5">
    <location>
        <begin position="13"/>
        <end position="570"/>
    </location>
</feature>
<dbReference type="RefSeq" id="WP_085543642.1">
    <property type="nucleotide sequence ID" value="NZ_FXBB01000002.1"/>
</dbReference>
<evidence type="ECO:0000313" key="7">
    <source>
        <dbReference type="Proteomes" id="UP000193355"/>
    </source>
</evidence>
<dbReference type="InterPro" id="IPR000542">
    <property type="entry name" value="Carn_acyl_trans"/>
</dbReference>
<dbReference type="AlphaFoldDB" id="A0A1X7IGY8"/>
<dbReference type="STRING" id="561720.SAMN06275492_10215"/>
<dbReference type="Gene3D" id="3.30.559.10">
    <property type="entry name" value="Chloramphenicol acetyltransferase-like domain"/>
    <property type="match status" value="1"/>
</dbReference>
<keyword evidence="3" id="KW-0012">Acyltransferase</keyword>
<dbReference type="Pfam" id="PF00755">
    <property type="entry name" value="Carn_acyltransf"/>
    <property type="match status" value="1"/>
</dbReference>
<keyword evidence="2 6" id="KW-0808">Transferase</keyword>
<dbReference type="InterPro" id="IPR042231">
    <property type="entry name" value="Cho/carn_acyl_trans_2"/>
</dbReference>
<protein>
    <submittedName>
        <fullName evidence="6">Carnitine O-acetyltransferase</fullName>
    </submittedName>
</protein>
<gene>
    <name evidence="6" type="ORF">SAMN06275492_10215</name>
</gene>
<dbReference type="PANTHER" id="PTHR22589">
    <property type="entry name" value="CARNITINE O-ACYLTRANSFERASE"/>
    <property type="match status" value="1"/>
</dbReference>
<dbReference type="Proteomes" id="UP000193355">
    <property type="component" value="Unassembled WGS sequence"/>
</dbReference>
<keyword evidence="7" id="KW-1185">Reference proteome</keyword>
<sequence length="579" mass="64348">MYSTRFDPLPPPPFCDLKGSLDKLIHWSSPLLSEGEIEASKNAADSFGEGDGPALQAKLDGLRTDGDAVLDLVPYWKGWYLRQRDALPVNVNPFYLFDADSVPKEEDFCRLAARLTLGAASFCLDLDEGRVPQESLKGFPLCMRGYDQMFRSSRGAFRGTDKIVTGDPDSLEGRSVLVMVKGRLHLLPVISSGGSLRGLDDLTEALRSLVERSTEDELPIGLMTCPQRDEAADIRSALTEDEANGKTLRQVEGALFALCLDGECGTGTERAARHFLFDQGENRWFEKSFQLIVTSDGLSGINFEHSSRDGTHMGPLVREIQSRSHRPFPQEDRPEKGLDLHFDLSQELLDRLKSVKEGCMALRESLIQRPFLFERYGREHMKAAGVSPDCFVQMAMMIAQRKLWPSWMSVYESVQMRRFQGGRTEGTRPITAEAVAFVRAFEAGADRETLRAALKDASEAHKGRISLCMAGQAPEGHLALLRQVWLKYGPSMGIDDEPELYRSPSWLKMTKNYLSSSTTSGEGLALAGYGPVEQGGLSARYLSRPNRLVFHIGSWSCDGDLAERFTQALDGALRDMEDI</sequence>
<dbReference type="Gene3D" id="3.30.559.70">
    <property type="entry name" value="Choline/Carnitine o-acyltransferase, domain 2"/>
    <property type="match status" value="1"/>
</dbReference>
<dbReference type="InterPro" id="IPR039551">
    <property type="entry name" value="Cho/carn_acyl_trans"/>
</dbReference>
<feature type="active site" description="Proton acceptor" evidence="4">
    <location>
        <position position="305"/>
    </location>
</feature>
<evidence type="ECO:0000256" key="1">
    <source>
        <dbReference type="ARBA" id="ARBA00005232"/>
    </source>
</evidence>
<comment type="similarity">
    <text evidence="1">Belongs to the carnitine/choline acetyltransferase family.</text>
</comment>
<evidence type="ECO:0000256" key="2">
    <source>
        <dbReference type="ARBA" id="ARBA00022679"/>
    </source>
</evidence>
<accession>A0A1X7IGY8</accession>
<dbReference type="OrthoDB" id="1456at2"/>
<evidence type="ECO:0000256" key="4">
    <source>
        <dbReference type="PIRSR" id="PIRSR600542-1"/>
    </source>
</evidence>
<evidence type="ECO:0000256" key="3">
    <source>
        <dbReference type="ARBA" id="ARBA00023315"/>
    </source>
</evidence>
<proteinExistence type="inferred from homology"/>
<organism evidence="6 7">
    <name type="scientific">Dethiosulfovibrio salsuginis</name>
    <dbReference type="NCBI Taxonomy" id="561720"/>
    <lineage>
        <taxon>Bacteria</taxon>
        <taxon>Thermotogati</taxon>
        <taxon>Synergistota</taxon>
        <taxon>Synergistia</taxon>
        <taxon>Synergistales</taxon>
        <taxon>Dethiosulfovibrionaceae</taxon>
        <taxon>Dethiosulfovibrio</taxon>
    </lineage>
</organism>
<dbReference type="InterPro" id="IPR023213">
    <property type="entry name" value="CAT-like_dom_sf"/>
</dbReference>
<name>A0A1X7IGY8_9BACT</name>
<evidence type="ECO:0000313" key="6">
    <source>
        <dbReference type="EMBL" id="SMG13552.1"/>
    </source>
</evidence>
<dbReference type="SUPFAM" id="SSF52777">
    <property type="entry name" value="CoA-dependent acyltransferases"/>
    <property type="match status" value="2"/>
</dbReference>
<dbReference type="GO" id="GO:0016746">
    <property type="term" value="F:acyltransferase activity"/>
    <property type="evidence" value="ECO:0007669"/>
    <property type="project" value="UniProtKB-KW"/>
</dbReference>
<dbReference type="EMBL" id="FXBB01000002">
    <property type="protein sequence ID" value="SMG13552.1"/>
    <property type="molecule type" value="Genomic_DNA"/>
</dbReference>